<name>A0ABD1GEM7_SALDI</name>
<organism evidence="2 3">
    <name type="scientific">Salvia divinorum</name>
    <name type="common">Maria pastora</name>
    <name type="synonym">Diviner's sage</name>
    <dbReference type="NCBI Taxonomy" id="28513"/>
    <lineage>
        <taxon>Eukaryota</taxon>
        <taxon>Viridiplantae</taxon>
        <taxon>Streptophyta</taxon>
        <taxon>Embryophyta</taxon>
        <taxon>Tracheophyta</taxon>
        <taxon>Spermatophyta</taxon>
        <taxon>Magnoliopsida</taxon>
        <taxon>eudicotyledons</taxon>
        <taxon>Gunneridae</taxon>
        <taxon>Pentapetalae</taxon>
        <taxon>asterids</taxon>
        <taxon>lamiids</taxon>
        <taxon>Lamiales</taxon>
        <taxon>Lamiaceae</taxon>
        <taxon>Nepetoideae</taxon>
        <taxon>Mentheae</taxon>
        <taxon>Salviinae</taxon>
        <taxon>Salvia</taxon>
        <taxon>Salvia subgen. Calosphace</taxon>
    </lineage>
</organism>
<comment type="caution">
    <text evidence="2">The sequence shown here is derived from an EMBL/GenBank/DDBJ whole genome shotgun (WGS) entry which is preliminary data.</text>
</comment>
<dbReference type="Proteomes" id="UP001567538">
    <property type="component" value="Unassembled WGS sequence"/>
</dbReference>
<evidence type="ECO:0000313" key="2">
    <source>
        <dbReference type="EMBL" id="KAL1542572.1"/>
    </source>
</evidence>
<evidence type="ECO:0000259" key="1">
    <source>
        <dbReference type="PROSITE" id="PS51746"/>
    </source>
</evidence>
<gene>
    <name evidence="2" type="ORF">AAHA92_26650</name>
</gene>
<dbReference type="SUPFAM" id="SSF81606">
    <property type="entry name" value="PP2C-like"/>
    <property type="match status" value="1"/>
</dbReference>
<dbReference type="AlphaFoldDB" id="A0ABD1GEM7"/>
<dbReference type="SMART" id="SM00332">
    <property type="entry name" value="PP2Cc"/>
    <property type="match status" value="1"/>
</dbReference>
<dbReference type="EMBL" id="JBEAFC010000009">
    <property type="protein sequence ID" value="KAL1542572.1"/>
    <property type="molecule type" value="Genomic_DNA"/>
</dbReference>
<keyword evidence="3" id="KW-1185">Reference proteome</keyword>
<accession>A0ABD1GEM7</accession>
<dbReference type="InterPro" id="IPR015655">
    <property type="entry name" value="PP2C"/>
</dbReference>
<dbReference type="Gene3D" id="3.60.40.10">
    <property type="entry name" value="PPM-type phosphatase domain"/>
    <property type="match status" value="2"/>
</dbReference>
<evidence type="ECO:0000313" key="3">
    <source>
        <dbReference type="Proteomes" id="UP001567538"/>
    </source>
</evidence>
<feature type="domain" description="PPM-type phosphatase" evidence="1">
    <location>
        <begin position="1"/>
        <end position="203"/>
    </location>
</feature>
<proteinExistence type="predicted"/>
<reference evidence="2 3" key="1">
    <citation type="submission" date="2024-06" db="EMBL/GenBank/DDBJ databases">
        <title>A chromosome level genome sequence of Diviner's sage (Salvia divinorum).</title>
        <authorList>
            <person name="Ford S.A."/>
            <person name="Ro D.-K."/>
            <person name="Ness R.W."/>
            <person name="Phillips M.A."/>
        </authorList>
    </citation>
    <scope>NUCLEOTIDE SEQUENCE [LARGE SCALE GENOMIC DNA]</scope>
    <source>
        <strain evidence="2">SAF-2024a</strain>
        <tissue evidence="2">Leaf</tissue>
    </source>
</reference>
<dbReference type="InterPro" id="IPR001932">
    <property type="entry name" value="PPM-type_phosphatase-like_dom"/>
</dbReference>
<dbReference type="PROSITE" id="PS51746">
    <property type="entry name" value="PPM_2"/>
    <property type="match status" value="1"/>
</dbReference>
<dbReference type="Pfam" id="PF00481">
    <property type="entry name" value="PP2C"/>
    <property type="match status" value="1"/>
</dbReference>
<dbReference type="InterPro" id="IPR036457">
    <property type="entry name" value="PPM-type-like_dom_sf"/>
</dbReference>
<sequence>MGSWFSRESQCHRLAAEVLDWRTMSNFCGVYYGFSAAILQPYALYKDLDTPGLDINFDCYCCGTTSALTLRKRGEDLIIAQVGRSGALLGTRDKNNVLIPEYLTVDLEPNPLAAARKCTGRRDEPVLSAPFISTRRITDADEIVVLATGRVWEVLKKQQVLDIVYTGFQCDAARAIVQAAVRKWNHMYPTLMVDDCAVVCLFLRPVHQLQAVRLPLGKKIKRD</sequence>
<protein>
    <recommendedName>
        <fullName evidence="1">PPM-type phosphatase domain-containing protein</fullName>
    </recommendedName>
</protein>
<dbReference type="PANTHER" id="PTHR47992">
    <property type="entry name" value="PROTEIN PHOSPHATASE"/>
    <property type="match status" value="1"/>
</dbReference>